<protein>
    <recommendedName>
        <fullName evidence="4">PRC-barrel domain protein</fullName>
    </recommendedName>
</protein>
<gene>
    <name evidence="2" type="ORF">SAMN06296065_107172</name>
</gene>
<feature type="chain" id="PRO_5046720846" description="PRC-barrel domain protein" evidence="1">
    <location>
        <begin position="46"/>
        <end position="225"/>
    </location>
</feature>
<keyword evidence="1" id="KW-0732">Signal</keyword>
<feature type="signal peptide" evidence="1">
    <location>
        <begin position="1"/>
        <end position="45"/>
    </location>
</feature>
<accession>A0ABY1QLI1</accession>
<evidence type="ECO:0000313" key="3">
    <source>
        <dbReference type="Proteomes" id="UP001157910"/>
    </source>
</evidence>
<dbReference type="InterPro" id="IPR011033">
    <property type="entry name" value="PRC_barrel-like_sf"/>
</dbReference>
<dbReference type="SUPFAM" id="SSF50346">
    <property type="entry name" value="PRC-barrel domain"/>
    <property type="match status" value="1"/>
</dbReference>
<evidence type="ECO:0000313" key="2">
    <source>
        <dbReference type="EMBL" id="SMP74826.1"/>
    </source>
</evidence>
<comment type="caution">
    <text evidence="2">The sequence shown here is derived from an EMBL/GenBank/DDBJ whole genome shotgun (WGS) entry which is preliminary data.</text>
</comment>
<dbReference type="EMBL" id="FXUI01000007">
    <property type="protein sequence ID" value="SMP74826.1"/>
    <property type="molecule type" value="Genomic_DNA"/>
</dbReference>
<dbReference type="Proteomes" id="UP001157910">
    <property type="component" value="Unassembled WGS sequence"/>
</dbReference>
<sequence>MPQQGLVPESSSHGSANKEYAMKKTLITAALAAAALAPAAVMAQAAPAAAPAASATAAAAANPTVGAKVFDASGAEVGTVEAVQGDIVTVSTGTARAGLPKNAFVMRDKGLTIGMTKAELESAVNGASAENNAKKDAALVADAPVKSSDGIVLGTVSKVEGDNVIVQLSSGSAAQLKKSYFGLAADGSLALGMTAAAFAEATQSTAAAQPAAGTGTAAPTATAGQ</sequence>
<evidence type="ECO:0008006" key="4">
    <source>
        <dbReference type="Google" id="ProtNLM"/>
    </source>
</evidence>
<evidence type="ECO:0000256" key="1">
    <source>
        <dbReference type="SAM" id="SignalP"/>
    </source>
</evidence>
<keyword evidence="3" id="KW-1185">Reference proteome</keyword>
<proteinExistence type="predicted"/>
<reference evidence="2 3" key="1">
    <citation type="submission" date="2017-05" db="EMBL/GenBank/DDBJ databases">
        <authorList>
            <person name="Varghese N."/>
            <person name="Submissions S."/>
        </authorList>
    </citation>
    <scope>NUCLEOTIDE SEQUENCE [LARGE SCALE GENOMIC DNA]</scope>
    <source>
        <strain evidence="2 3">SM16</strain>
    </source>
</reference>
<organism evidence="2 3">
    <name type="scientific">Novosphingobium panipatense</name>
    <dbReference type="NCBI Taxonomy" id="428991"/>
    <lineage>
        <taxon>Bacteria</taxon>
        <taxon>Pseudomonadati</taxon>
        <taxon>Pseudomonadota</taxon>
        <taxon>Alphaproteobacteria</taxon>
        <taxon>Sphingomonadales</taxon>
        <taxon>Sphingomonadaceae</taxon>
        <taxon>Novosphingobium</taxon>
    </lineage>
</organism>
<name>A0ABY1QLI1_9SPHN</name>